<accession>A0A5C6BN91</accession>
<feature type="domain" description="DUF1592" evidence="4">
    <location>
        <begin position="1056"/>
        <end position="1182"/>
    </location>
</feature>
<feature type="domain" description="DUF1588" evidence="3">
    <location>
        <begin position="1201"/>
        <end position="1296"/>
    </location>
</feature>
<dbReference type="InterPro" id="IPR013036">
    <property type="entry name" value="DUF1587"/>
</dbReference>
<dbReference type="Proteomes" id="UP000320735">
    <property type="component" value="Unassembled WGS sequence"/>
</dbReference>
<evidence type="ECO:0000313" key="8">
    <source>
        <dbReference type="Proteomes" id="UP000320735"/>
    </source>
</evidence>
<dbReference type="InterPro" id="IPR013039">
    <property type="entry name" value="DUF1588"/>
</dbReference>
<protein>
    <recommendedName>
        <fullName evidence="9">Planctomycete cytochrome C</fullName>
    </recommendedName>
</protein>
<organism evidence="7 8">
    <name type="scientific">Symmachiella macrocystis</name>
    <dbReference type="NCBI Taxonomy" id="2527985"/>
    <lineage>
        <taxon>Bacteria</taxon>
        <taxon>Pseudomonadati</taxon>
        <taxon>Planctomycetota</taxon>
        <taxon>Planctomycetia</taxon>
        <taxon>Planctomycetales</taxon>
        <taxon>Planctomycetaceae</taxon>
        <taxon>Symmachiella</taxon>
    </lineage>
</organism>
<dbReference type="Pfam" id="PF07631">
    <property type="entry name" value="PSD4"/>
    <property type="match status" value="1"/>
</dbReference>
<dbReference type="InterPro" id="IPR013043">
    <property type="entry name" value="DUF1595"/>
</dbReference>
<proteinExistence type="predicted"/>
<reference evidence="7 8" key="1">
    <citation type="submission" date="2019-02" db="EMBL/GenBank/DDBJ databases">
        <title>Deep-cultivation of Planctomycetes and their phenomic and genomic characterization uncovers novel biology.</title>
        <authorList>
            <person name="Wiegand S."/>
            <person name="Jogler M."/>
            <person name="Boedeker C."/>
            <person name="Pinto D."/>
            <person name="Vollmers J."/>
            <person name="Rivas-Marin E."/>
            <person name="Kohn T."/>
            <person name="Peeters S.H."/>
            <person name="Heuer A."/>
            <person name="Rast P."/>
            <person name="Oberbeckmann S."/>
            <person name="Bunk B."/>
            <person name="Jeske O."/>
            <person name="Meyerdierks A."/>
            <person name="Storesund J.E."/>
            <person name="Kallscheuer N."/>
            <person name="Luecker S."/>
            <person name="Lage O.M."/>
            <person name="Pohl T."/>
            <person name="Merkel B.J."/>
            <person name="Hornburger P."/>
            <person name="Mueller R.-W."/>
            <person name="Bruemmer F."/>
            <person name="Labrenz M."/>
            <person name="Spormann A.M."/>
            <person name="Op Den Camp H."/>
            <person name="Overmann J."/>
            <person name="Amann R."/>
            <person name="Jetten M.S.M."/>
            <person name="Mascher T."/>
            <person name="Medema M.H."/>
            <person name="Devos D.P."/>
            <person name="Kaster A.-K."/>
            <person name="Ovreas L."/>
            <person name="Rohde M."/>
            <person name="Galperin M.Y."/>
            <person name="Jogler C."/>
        </authorList>
    </citation>
    <scope>NUCLEOTIDE SEQUENCE [LARGE SCALE GENOMIC DNA]</scope>
    <source>
        <strain evidence="7 8">CA54</strain>
    </source>
</reference>
<sequence>MRNFPSLSQRGGSAILIALVLSTNWSAPLLRAEEKSATALEQDYGETIQPLLRQYCFDCHSADLAEAEVDLSTIPTMATARKQVKTWLRIRQMLESGQMPPRDEPQPTAGELNSLRSWVRDFLTLEANARAGDPGPIVLRRLNNAEYNYTIRDLTVVATLDPTEEFPIDGAAGEGFINTGSAQAMSPSLVTKYLEAAKDVAAHVVLLPDGIRFSPHTSKRDHTDELLARIQAFYRRYTQSGDGTVVTWQGTKFDTDQEGLLPVERYLTATFEERDALLAGQKSIEQVADERSLSPRYLQILWIALSNPAESPDSFVVNRFRQKWRQATVADVPQLVAEITTAQQALWKFNPIGQLTGDGVQKNWMGPVDKVTTRQDIRLALPPADADVVLYLTADDLGNGRDADYVIWERPRIEFPADESGAAHPPILLRDVYGLDERISKVISSEGPRTAAYLDGVDKLRSSTATLEEFAEANGLNPQLLKAWSTLLGLERKEKREIRGLFTNKLTNVQNYDSINGWGAGILPSLLTNRATEDVTFLTLTIPARGVTVHPTPTQESIIAWRSPLDGQLRIEGLAADADDKCGNGFAWRLERHAETGTTQLASGTVDNGGRQTISPEGKTTIHAGDVVSLIINARDKAHACDTTHVALKLSEVGGEARVWDLATDVVDRILESNPLPDAYGNAETWHFGASENMESTNSLLPPGSALAQWRAAVLGEKPVGEIQQLAQSVQTAMTTMEEASLSKPDRALRTLLNDWKGPLHWAMVAGTAASGSNSPFGIDAAQFGKHPNGSAIEPASLCVQAPQVLEVRLPKELASGAEFAVSGTLHAATSTSGSVQLQVLSTKPESLSLSPALPIVVSADKKTQQRAKQAVAEFRNLFPAALCYARIVPVDEVVTLSLYFREDDQLKRLMLNDKQVAELDRLWDELFYVAQEPIALTVAYEQIYEFATQDRPDLVKAFEPMRGPINARADLFRTRLKNTEPAHIDAVLEFANRAWRRPLSESEQVDLRRLYDGLRLSDIPHEEAIQLTLARVLASPAFLYRLETPPTGDAAAEVSGIELANRLSYFLWSSLPDAELREAGDSGALLSEGVLQKQTRRMLADPRTRRLAVQFACQWLHLRDFDQNDDKNEALYPEFAELRGAMYEETVRFFEDMFRNDGSILELLNADHAFVNAALAQHYGISGVEGNEWRRVEGLQAQGRGGILGMATFLASQSGASRTSPILRGNWIYETLLGERLPRPPANIPQLPETVPAGLSARQLIEKHSSAPECATCHVRIDPFGFALEQYDAIGRLRPEPADTKTVLDNGQPMEGIAGLRNYLLTVRRDDVVRQFCRKLLGYALGREVQLSDEPLLATMQEKLKAGDYRFHVAVEAIVSSKQFQQIRGRDLVGD</sequence>
<feature type="domain" description="DUF1585" evidence="1">
    <location>
        <begin position="1307"/>
        <end position="1381"/>
    </location>
</feature>
<feature type="domain" description="Cytochrome C Planctomycete-type" evidence="5">
    <location>
        <begin position="56"/>
        <end position="103"/>
    </location>
</feature>
<evidence type="ECO:0000259" key="4">
    <source>
        <dbReference type="Pfam" id="PF07631"/>
    </source>
</evidence>
<dbReference type="InterPro" id="IPR011478">
    <property type="entry name" value="DUF1585"/>
</dbReference>
<evidence type="ECO:0000259" key="5">
    <source>
        <dbReference type="Pfam" id="PF07635"/>
    </source>
</evidence>
<dbReference type="Pfam" id="PF07635">
    <property type="entry name" value="PSCyt1"/>
    <property type="match status" value="1"/>
</dbReference>
<dbReference type="InterPro" id="IPR011429">
    <property type="entry name" value="Cyt_c_Planctomycete-type"/>
</dbReference>
<dbReference type="Pfam" id="PF07624">
    <property type="entry name" value="PSD2"/>
    <property type="match status" value="1"/>
</dbReference>
<dbReference type="Pfam" id="PF07637">
    <property type="entry name" value="PSD5"/>
    <property type="match status" value="1"/>
</dbReference>
<evidence type="ECO:0000259" key="2">
    <source>
        <dbReference type="Pfam" id="PF07626"/>
    </source>
</evidence>
<dbReference type="Pfam" id="PF07626">
    <property type="entry name" value="PSD3"/>
    <property type="match status" value="1"/>
</dbReference>
<evidence type="ECO:0000259" key="1">
    <source>
        <dbReference type="Pfam" id="PF07624"/>
    </source>
</evidence>
<name>A0A5C6BN91_9PLAN</name>
<gene>
    <name evidence="7" type="ORF">CA54_13830</name>
</gene>
<evidence type="ECO:0008006" key="9">
    <source>
        <dbReference type="Google" id="ProtNLM"/>
    </source>
</evidence>
<dbReference type="Pfam" id="PF07627">
    <property type="entry name" value="PSCyt3"/>
    <property type="match status" value="1"/>
</dbReference>
<comment type="caution">
    <text evidence="7">The sequence shown here is derived from an EMBL/GenBank/DDBJ whole genome shotgun (WGS) entry which is preliminary data.</text>
</comment>
<dbReference type="EMBL" id="SJPP01000001">
    <property type="protein sequence ID" value="TWU12559.1"/>
    <property type="molecule type" value="Genomic_DNA"/>
</dbReference>
<evidence type="ECO:0000259" key="3">
    <source>
        <dbReference type="Pfam" id="PF07627"/>
    </source>
</evidence>
<feature type="domain" description="DUF1587" evidence="2">
    <location>
        <begin position="140"/>
        <end position="205"/>
    </location>
</feature>
<dbReference type="InterPro" id="IPR013042">
    <property type="entry name" value="DUF1592"/>
</dbReference>
<dbReference type="RefSeq" id="WP_197532242.1">
    <property type="nucleotide sequence ID" value="NZ_SJPP01000001.1"/>
</dbReference>
<keyword evidence="8" id="KW-1185">Reference proteome</keyword>
<evidence type="ECO:0000259" key="6">
    <source>
        <dbReference type="Pfam" id="PF07637"/>
    </source>
</evidence>
<feature type="domain" description="DUF1595" evidence="6">
    <location>
        <begin position="987"/>
        <end position="1044"/>
    </location>
</feature>
<evidence type="ECO:0000313" key="7">
    <source>
        <dbReference type="EMBL" id="TWU12559.1"/>
    </source>
</evidence>